<dbReference type="AlphaFoldDB" id="A0A8H7ME19"/>
<comment type="caution">
    <text evidence="2">The sequence shown here is derived from an EMBL/GenBank/DDBJ whole genome shotgun (WGS) entry which is preliminary data.</text>
</comment>
<dbReference type="PANTHER" id="PTHR43194:SF4">
    <property type="entry name" value="AB HYDROLASE-1 DOMAIN-CONTAINING PROTEIN"/>
    <property type="match status" value="1"/>
</dbReference>
<name>A0A8H7ME19_9PLEO</name>
<evidence type="ECO:0000256" key="1">
    <source>
        <dbReference type="SAM" id="SignalP"/>
    </source>
</evidence>
<organism evidence="2 3">
    <name type="scientific">Ascochyta lentis</name>
    <dbReference type="NCBI Taxonomy" id="205686"/>
    <lineage>
        <taxon>Eukaryota</taxon>
        <taxon>Fungi</taxon>
        <taxon>Dikarya</taxon>
        <taxon>Ascomycota</taxon>
        <taxon>Pezizomycotina</taxon>
        <taxon>Dothideomycetes</taxon>
        <taxon>Pleosporomycetidae</taxon>
        <taxon>Pleosporales</taxon>
        <taxon>Pleosporineae</taxon>
        <taxon>Didymellaceae</taxon>
        <taxon>Ascochyta</taxon>
    </lineage>
</organism>
<evidence type="ECO:0000313" key="2">
    <source>
        <dbReference type="EMBL" id="KAF9691448.1"/>
    </source>
</evidence>
<protein>
    <recommendedName>
        <fullName evidence="4">Alpha/beta-hydrolase</fullName>
    </recommendedName>
</protein>
<dbReference type="CDD" id="cd12809">
    <property type="entry name" value="Esterase_713_like-2"/>
    <property type="match status" value="1"/>
</dbReference>
<dbReference type="InterPro" id="IPR029058">
    <property type="entry name" value="AB_hydrolase_fold"/>
</dbReference>
<dbReference type="InterPro" id="IPR050228">
    <property type="entry name" value="Carboxylesterase_BioH"/>
</dbReference>
<gene>
    <name evidence="2" type="ORF">EKO04_010697</name>
</gene>
<evidence type="ECO:0008006" key="4">
    <source>
        <dbReference type="Google" id="ProtNLM"/>
    </source>
</evidence>
<accession>A0A8H7ME19</accession>
<feature type="chain" id="PRO_5034637346" description="Alpha/beta-hydrolase" evidence="1">
    <location>
        <begin position="32"/>
        <end position="397"/>
    </location>
</feature>
<reference evidence="2" key="2">
    <citation type="submission" date="2020-09" db="EMBL/GenBank/DDBJ databases">
        <title>Reference genome assembly for Australian Ascochyta lentis isolate Al4.</title>
        <authorList>
            <person name="Lee R.C."/>
            <person name="Farfan-Caceres L.M."/>
            <person name="Debler J.W."/>
            <person name="Williams A.H."/>
            <person name="Henares B.M."/>
        </authorList>
    </citation>
    <scope>NUCLEOTIDE SEQUENCE</scope>
    <source>
        <strain evidence="2">Al4</strain>
    </source>
</reference>
<proteinExistence type="predicted"/>
<dbReference type="Gene3D" id="3.40.50.1820">
    <property type="entry name" value="alpha/beta hydrolase"/>
    <property type="match status" value="1"/>
</dbReference>
<dbReference type="OrthoDB" id="9978720at2759"/>
<reference evidence="2" key="1">
    <citation type="submission" date="2018-12" db="EMBL/GenBank/DDBJ databases">
        <authorList>
            <person name="Syme R.A."/>
            <person name="Farfan-Caceres L."/>
            <person name="Lichtenzveig J."/>
        </authorList>
    </citation>
    <scope>NUCLEOTIDE SEQUENCE</scope>
    <source>
        <strain evidence="2">Al4</strain>
    </source>
</reference>
<keyword evidence="1" id="KW-0732">Signal</keyword>
<evidence type="ECO:0000313" key="3">
    <source>
        <dbReference type="Proteomes" id="UP000651452"/>
    </source>
</evidence>
<sequence>MVHSRSHSPSLTFGMLVSTVWVAFFAGLTTAQRTNCTGLNAISPKCRTAEVPYTRDFFYVGGRPLESVTGELTADKLYVEKISPVSGAWKSTPLVFFHGGGCTATSWLNTPDNRKGFASYFIEKGYIVYLVDSASVGRSASADFANFPMTAGSSSLLIEQGFTGVSHANSYPQSQLHTQWPGTGRAGDAIFENFKKAMVPYTTNNTAFEIALRTSGCQLLELIGPSYLIAHSAGGATNILLSNDCPQYVAASINLEASTTPFTWYTVGTGSIPYNPYGLSTTPLDYSPPISSPSELITETVGNATTALRHCVQQVEPARKLPNIASVPYLMITGEASVHITYDHCIVNYLRQVGADPEWIKLGDIGIKGNAHFMHLEKNNGQIADVVLKWIAKREGR</sequence>
<dbReference type="Proteomes" id="UP000651452">
    <property type="component" value="Unassembled WGS sequence"/>
</dbReference>
<feature type="signal peptide" evidence="1">
    <location>
        <begin position="1"/>
        <end position="31"/>
    </location>
</feature>
<dbReference type="PANTHER" id="PTHR43194">
    <property type="entry name" value="HYDROLASE ALPHA/BETA FOLD FAMILY"/>
    <property type="match status" value="1"/>
</dbReference>
<keyword evidence="3" id="KW-1185">Reference proteome</keyword>
<dbReference type="SUPFAM" id="SSF53474">
    <property type="entry name" value="alpha/beta-Hydrolases"/>
    <property type="match status" value="1"/>
</dbReference>
<dbReference type="EMBL" id="RZGK01000021">
    <property type="protein sequence ID" value="KAF9691448.1"/>
    <property type="molecule type" value="Genomic_DNA"/>
</dbReference>